<dbReference type="AlphaFoldDB" id="A0A854QMK5"/>
<organism evidence="2 3">
    <name type="scientific">Cryptococcus neoformans Tu259-1</name>
    <dbReference type="NCBI Taxonomy" id="1230072"/>
    <lineage>
        <taxon>Eukaryota</taxon>
        <taxon>Fungi</taxon>
        <taxon>Dikarya</taxon>
        <taxon>Basidiomycota</taxon>
        <taxon>Agaricomycotina</taxon>
        <taxon>Tremellomycetes</taxon>
        <taxon>Tremellales</taxon>
        <taxon>Cryptococcaceae</taxon>
        <taxon>Cryptococcus</taxon>
        <taxon>Cryptococcus neoformans species complex</taxon>
    </lineage>
</organism>
<evidence type="ECO:0000313" key="2">
    <source>
        <dbReference type="EMBL" id="OXG24451.1"/>
    </source>
</evidence>
<feature type="region of interest" description="Disordered" evidence="1">
    <location>
        <begin position="43"/>
        <end position="74"/>
    </location>
</feature>
<evidence type="ECO:0000313" key="3">
    <source>
        <dbReference type="Proteomes" id="UP000199727"/>
    </source>
</evidence>
<proteinExistence type="predicted"/>
<name>A0A854QMK5_CRYNE</name>
<accession>A0A854QMK5</accession>
<gene>
    <name evidence="2" type="ORF">C361_02305</name>
</gene>
<comment type="caution">
    <text evidence="2">The sequence shown here is derived from an EMBL/GenBank/DDBJ whole genome shotgun (WGS) entry which is preliminary data.</text>
</comment>
<evidence type="ECO:0000256" key="1">
    <source>
        <dbReference type="SAM" id="MobiDB-lite"/>
    </source>
</evidence>
<dbReference type="Proteomes" id="UP000199727">
    <property type="component" value="Unassembled WGS sequence"/>
</dbReference>
<reference evidence="2 3" key="1">
    <citation type="submission" date="2017-06" db="EMBL/GenBank/DDBJ databases">
        <title>Global population genomics of the pathogenic fungus Cryptococcus neoformans var. grubii.</title>
        <authorList>
            <person name="Cuomo C."/>
            <person name="Litvintseva A."/>
            <person name="Chen Y."/>
            <person name="Young S."/>
            <person name="Zeng Q."/>
            <person name="Chapman S."/>
            <person name="Gujja S."/>
            <person name="Saif S."/>
            <person name="Birren B."/>
        </authorList>
    </citation>
    <scope>NUCLEOTIDE SEQUENCE [LARGE SCALE GENOMIC DNA]</scope>
    <source>
        <strain evidence="2 3">Tu259-1</strain>
    </source>
</reference>
<dbReference type="EMBL" id="AMKT01000032">
    <property type="protein sequence ID" value="OXG24451.1"/>
    <property type="molecule type" value="Genomic_DNA"/>
</dbReference>
<feature type="compositionally biased region" description="Basic and acidic residues" evidence="1">
    <location>
        <begin position="43"/>
        <end position="53"/>
    </location>
</feature>
<sequence length="112" mass="12556">MRSPAHSQGHIFGQPIPAFPLTRLENKGETKSSLVPYGYFERQRMPGREDEAQGRTASKAKGSKEEGIGINGRKPFERMGGYGGWVGMEDGWRRLLLRRVRRGPTGKEKELG</sequence>
<protein>
    <submittedName>
        <fullName evidence="2">Uncharacterized protein</fullName>
    </submittedName>
</protein>